<organism evidence="3">
    <name type="scientific">uncultured Thiotrichaceae bacterium</name>
    <dbReference type="NCBI Taxonomy" id="298394"/>
    <lineage>
        <taxon>Bacteria</taxon>
        <taxon>Pseudomonadati</taxon>
        <taxon>Pseudomonadota</taxon>
        <taxon>Gammaproteobacteria</taxon>
        <taxon>Thiotrichales</taxon>
        <taxon>Thiotrichaceae</taxon>
        <taxon>environmental samples</taxon>
    </lineage>
</organism>
<dbReference type="Pfam" id="PF07819">
    <property type="entry name" value="PGAP1"/>
    <property type="match status" value="1"/>
</dbReference>
<protein>
    <recommendedName>
        <fullName evidence="2">GPI inositol-deacylase PGAP1-like alpha/beta domain-containing protein</fullName>
    </recommendedName>
</protein>
<dbReference type="EMBL" id="CACVAT010000633">
    <property type="protein sequence ID" value="CAA6830811.1"/>
    <property type="molecule type" value="Genomic_DNA"/>
</dbReference>
<dbReference type="GO" id="GO:0016788">
    <property type="term" value="F:hydrolase activity, acting on ester bonds"/>
    <property type="evidence" value="ECO:0007669"/>
    <property type="project" value="InterPro"/>
</dbReference>
<evidence type="ECO:0000259" key="2">
    <source>
        <dbReference type="Pfam" id="PF07819"/>
    </source>
</evidence>
<feature type="chain" id="PRO_5028021489" description="GPI inositol-deacylase PGAP1-like alpha/beta domain-containing protein" evidence="1">
    <location>
        <begin position="24"/>
        <end position="276"/>
    </location>
</feature>
<dbReference type="InterPro" id="IPR012908">
    <property type="entry name" value="PGAP1-ab_dom-like"/>
</dbReference>
<dbReference type="AlphaFoldDB" id="A0A6S6UIY7"/>
<reference evidence="3" key="1">
    <citation type="submission" date="2020-01" db="EMBL/GenBank/DDBJ databases">
        <authorList>
            <person name="Meier V. D."/>
            <person name="Meier V D."/>
        </authorList>
    </citation>
    <scope>NUCLEOTIDE SEQUENCE</scope>
    <source>
        <strain evidence="3">HLG_WM_MAG_09</strain>
    </source>
</reference>
<proteinExistence type="predicted"/>
<accession>A0A6S6UIY7</accession>
<dbReference type="InterPro" id="IPR029058">
    <property type="entry name" value="AB_hydrolase_fold"/>
</dbReference>
<feature type="domain" description="GPI inositol-deacylase PGAP1-like alpha/beta" evidence="2">
    <location>
        <begin position="106"/>
        <end position="153"/>
    </location>
</feature>
<evidence type="ECO:0000313" key="3">
    <source>
        <dbReference type="EMBL" id="CAA6830811.1"/>
    </source>
</evidence>
<gene>
    <name evidence="3" type="ORF">HELGO_WM26877</name>
</gene>
<dbReference type="SUPFAM" id="SSF53474">
    <property type="entry name" value="alpha/beta-Hydrolases"/>
    <property type="match status" value="1"/>
</dbReference>
<name>A0A6S6UIY7_9GAMM</name>
<dbReference type="Gene3D" id="3.40.50.1820">
    <property type="entry name" value="alpha/beta hydrolase"/>
    <property type="match status" value="1"/>
</dbReference>
<sequence length="276" mass="30105">MKKHILSLLLPALLLVAPGLAAAKTIVMIPGFQAQGMDWRFHQVTPMLQANGWVDGGNYTMTTAGVINEMKLSRRPTDVLFTLNLPTSAGIATQAALLNNYLKVIHQRRKEPLTLVGHSAGGVVARHWLVTAARVPVEALITIASPHTGTPLAGLTKMLLSNTDILNLANQLGFKHLAEAKALLTDLQAERPGNYLYWLNHQPHPAIRYSAIVRSGGQAESANFIVPEHSQDMNYVYAIKGRAERWNSTDSHFLSANDGHLLAAIMDYIPQGATNQ</sequence>
<keyword evidence="1" id="KW-0732">Signal</keyword>
<feature type="signal peptide" evidence="1">
    <location>
        <begin position="1"/>
        <end position="23"/>
    </location>
</feature>
<evidence type="ECO:0000256" key="1">
    <source>
        <dbReference type="SAM" id="SignalP"/>
    </source>
</evidence>